<accession>A0A915KCD6</accession>
<evidence type="ECO:0000313" key="2">
    <source>
        <dbReference type="Proteomes" id="UP000887565"/>
    </source>
</evidence>
<dbReference type="WBParaSite" id="nRc.2.0.1.t36372-RA">
    <property type="protein sequence ID" value="nRc.2.0.1.t36372-RA"/>
    <property type="gene ID" value="nRc.2.0.1.g36372"/>
</dbReference>
<keyword evidence="1" id="KW-0732">Signal</keyword>
<keyword evidence="2" id="KW-1185">Reference proteome</keyword>
<reference evidence="3" key="1">
    <citation type="submission" date="2022-11" db="UniProtKB">
        <authorList>
            <consortium name="WormBaseParasite"/>
        </authorList>
    </citation>
    <scope>IDENTIFICATION</scope>
</reference>
<proteinExistence type="predicted"/>
<feature type="signal peptide" evidence="1">
    <location>
        <begin position="1"/>
        <end position="15"/>
    </location>
</feature>
<sequence length="60" mass="6711">MISGFLIAWLNVTSLEFLEDNSDSIQNLQEARAIVNLVASLIGIQKFNNKDIVIITLYSI</sequence>
<name>A0A915KCD6_ROMCU</name>
<organism evidence="2 3">
    <name type="scientific">Romanomermis culicivorax</name>
    <name type="common">Nematode worm</name>
    <dbReference type="NCBI Taxonomy" id="13658"/>
    <lineage>
        <taxon>Eukaryota</taxon>
        <taxon>Metazoa</taxon>
        <taxon>Ecdysozoa</taxon>
        <taxon>Nematoda</taxon>
        <taxon>Enoplea</taxon>
        <taxon>Dorylaimia</taxon>
        <taxon>Mermithida</taxon>
        <taxon>Mermithoidea</taxon>
        <taxon>Mermithidae</taxon>
        <taxon>Romanomermis</taxon>
    </lineage>
</organism>
<dbReference type="Gene3D" id="3.40.50.300">
    <property type="entry name" value="P-loop containing nucleotide triphosphate hydrolases"/>
    <property type="match status" value="1"/>
</dbReference>
<dbReference type="Proteomes" id="UP000887565">
    <property type="component" value="Unplaced"/>
</dbReference>
<evidence type="ECO:0000313" key="3">
    <source>
        <dbReference type="WBParaSite" id="nRc.2.0.1.t36372-RA"/>
    </source>
</evidence>
<feature type="chain" id="PRO_5037847023" evidence="1">
    <location>
        <begin position="16"/>
        <end position="60"/>
    </location>
</feature>
<evidence type="ECO:0000256" key="1">
    <source>
        <dbReference type="SAM" id="SignalP"/>
    </source>
</evidence>
<protein>
    <submittedName>
        <fullName evidence="3">DNA2/NAM7 helicase-like C-terminal domain-containing protein</fullName>
    </submittedName>
</protein>
<dbReference type="AlphaFoldDB" id="A0A915KCD6"/>
<dbReference type="InterPro" id="IPR027417">
    <property type="entry name" value="P-loop_NTPase"/>
</dbReference>